<dbReference type="Gene3D" id="3.30.450.20">
    <property type="entry name" value="PAS domain"/>
    <property type="match status" value="1"/>
</dbReference>
<dbReference type="Gene3D" id="3.30.70.270">
    <property type="match status" value="1"/>
</dbReference>
<dbReference type="SUPFAM" id="SSF55073">
    <property type="entry name" value="Nucleotide cyclase"/>
    <property type="match status" value="1"/>
</dbReference>
<gene>
    <name evidence="2" type="ordered locus">ERWE_CDS_06880</name>
</gene>
<keyword evidence="3" id="KW-1185">Reference proteome</keyword>
<evidence type="ECO:0000259" key="1">
    <source>
        <dbReference type="PROSITE" id="PS50887"/>
    </source>
</evidence>
<dbReference type="Proteomes" id="UP000001021">
    <property type="component" value="Chromosome"/>
</dbReference>
<accession>A0A0H3M8W4</accession>
<dbReference type="KEGG" id="erw:ERWE_CDS_06880"/>
<dbReference type="EMBL" id="CR925678">
    <property type="protein sequence ID" value="CAI27182.1"/>
    <property type="molecule type" value="Genomic_DNA"/>
</dbReference>
<organism evidence="2 3">
    <name type="scientific">Ehrlichia ruminantium (strain Welgevonden)</name>
    <dbReference type="NCBI Taxonomy" id="254945"/>
    <lineage>
        <taxon>Bacteria</taxon>
        <taxon>Pseudomonadati</taxon>
        <taxon>Pseudomonadota</taxon>
        <taxon>Alphaproteobacteria</taxon>
        <taxon>Rickettsiales</taxon>
        <taxon>Anaplasmataceae</taxon>
        <taxon>Ehrlichia</taxon>
    </lineage>
</organism>
<dbReference type="HOGENOM" id="CLU_942449_0_0_5"/>
<dbReference type="InterPro" id="IPR000160">
    <property type="entry name" value="GGDEF_dom"/>
</dbReference>
<evidence type="ECO:0000313" key="3">
    <source>
        <dbReference type="Proteomes" id="UP000001021"/>
    </source>
</evidence>
<sequence>MNDFIVARRSDDSVISVQQDNSTKNLMITSLNKSAELLLNYTNSELSNKPLSTILNKNLVEDMNNELEYTNDGTDLFDIISKMNNLTFIGKNNKNITVKAKIFRTANFDRNIINYEFLIRDTTISQKLDIFRKSISNNTIYTMHPVFEIMDESSTIMEIKIILDFLHKYNMRATIAMLSIDPPHNSKNIDILTKNTIDLLHKNIRESDITGYIGEHKIICILLGCKSEYAYSAVSRLHKSINNSLQNFHAKISIGYAQMYNEIDATELINKINKILFIAQQEIGGGSIKDANTEL</sequence>
<dbReference type="AlphaFoldDB" id="A0A0H3M8W4"/>
<dbReference type="GeneID" id="33057876"/>
<dbReference type="eggNOG" id="ENOG5032BP7">
    <property type="taxonomic scope" value="Bacteria"/>
</dbReference>
<dbReference type="InterPro" id="IPR043128">
    <property type="entry name" value="Rev_trsase/Diguanyl_cyclase"/>
</dbReference>
<proteinExistence type="predicted"/>
<dbReference type="PROSITE" id="PS50887">
    <property type="entry name" value="GGDEF"/>
    <property type="match status" value="1"/>
</dbReference>
<name>A0A0H3M8W4_EHRRW</name>
<feature type="domain" description="GGDEF" evidence="1">
    <location>
        <begin position="173"/>
        <end position="293"/>
    </location>
</feature>
<dbReference type="InterPro" id="IPR029787">
    <property type="entry name" value="Nucleotide_cyclase"/>
</dbReference>
<dbReference type="KEGG" id="eru:Erum6560"/>
<protein>
    <recommendedName>
        <fullName evidence="1">GGDEF domain-containing protein</fullName>
    </recommendedName>
</protein>
<evidence type="ECO:0000313" key="2">
    <source>
        <dbReference type="EMBL" id="CAI27182.1"/>
    </source>
</evidence>
<dbReference type="RefSeq" id="WP_011155336.1">
    <property type="nucleotide sequence ID" value="NC_005295.2"/>
</dbReference>
<reference evidence="2 3" key="1">
    <citation type="journal article" date="2006" name="J. Bacteriol.">
        <title>Comparative genomic analysis of three strains of Ehrlichia ruminantium reveals an active process of genome size plasticity.</title>
        <authorList>
            <person name="Frutos R."/>
            <person name="Viari A."/>
            <person name="Ferraz C."/>
            <person name="Morgat A."/>
            <person name="Eychenie S."/>
            <person name="Kandassami Y."/>
            <person name="Chantal I."/>
            <person name="Bensaid A."/>
            <person name="Coissac E."/>
            <person name="Vachiery N."/>
            <person name="Demaille J."/>
            <person name="Martinez D."/>
        </authorList>
    </citation>
    <scope>NUCLEOTIDE SEQUENCE [LARGE SCALE GENOMIC DNA]</scope>
    <source>
        <strain evidence="2 3">Welgevonden</strain>
    </source>
</reference>